<dbReference type="KEGG" id="dru:Desru_3751"/>
<reference evidence="4" key="1">
    <citation type="submission" date="2011-05" db="EMBL/GenBank/DDBJ databases">
        <title>Complete sequence of Desulfotomaculum ruminis DSM 2154.</title>
        <authorList>
            <person name="Lucas S."/>
            <person name="Copeland A."/>
            <person name="Lapidus A."/>
            <person name="Cheng J.-F."/>
            <person name="Goodwin L."/>
            <person name="Pitluck S."/>
            <person name="Lu M."/>
            <person name="Detter J.C."/>
            <person name="Han C."/>
            <person name="Tapia R."/>
            <person name="Land M."/>
            <person name="Hauser L."/>
            <person name="Kyrpides N."/>
            <person name="Ivanova N."/>
            <person name="Mikhailova N."/>
            <person name="Pagani I."/>
            <person name="Stams A.J.M."/>
            <person name="Plugge C.M."/>
            <person name="Muyzer G."/>
            <person name="Kuever J."/>
            <person name="Parshina S.N."/>
            <person name="Ivanova A.E."/>
            <person name="Nazina T.N."/>
            <person name="Brambilla E."/>
            <person name="Spring S."/>
            <person name="Klenk H.-P."/>
            <person name="Woyke T."/>
        </authorList>
    </citation>
    <scope>NUCLEOTIDE SEQUENCE [LARGE SCALE GENOMIC DNA]</scope>
    <source>
        <strain evidence="4">ATCC 23193 / DSM 2154 / NCIB 8452 / DL</strain>
    </source>
</reference>
<accession>F6DQ07</accession>
<dbReference type="OrthoDB" id="5412507at2"/>
<evidence type="ECO:0000313" key="3">
    <source>
        <dbReference type="EMBL" id="AEG61951.1"/>
    </source>
</evidence>
<dbReference type="Proteomes" id="UP000009234">
    <property type="component" value="Chromosome"/>
</dbReference>
<evidence type="ECO:0000259" key="1">
    <source>
        <dbReference type="Pfam" id="PF17989"/>
    </source>
</evidence>
<evidence type="ECO:0000259" key="2">
    <source>
        <dbReference type="Pfam" id="PF21522"/>
    </source>
</evidence>
<dbReference type="EMBL" id="CP002780">
    <property type="protein sequence ID" value="AEG61951.1"/>
    <property type="molecule type" value="Genomic_DNA"/>
</dbReference>
<organism evidence="3 4">
    <name type="scientific">Desulforamulus ruminis (strain ATCC 23193 / DSM 2154 / NCIMB 8452 / DL)</name>
    <name type="common">Desulfotomaculum ruminis</name>
    <dbReference type="NCBI Taxonomy" id="696281"/>
    <lineage>
        <taxon>Bacteria</taxon>
        <taxon>Bacillati</taxon>
        <taxon>Bacillota</taxon>
        <taxon>Clostridia</taxon>
        <taxon>Eubacteriales</taxon>
        <taxon>Peptococcaceae</taxon>
        <taxon>Desulforamulus</taxon>
    </lineage>
</organism>
<dbReference type="STRING" id="696281.Desru_3751"/>
<protein>
    <submittedName>
        <fullName evidence="3">StbA family protein</fullName>
    </submittedName>
</protein>
<dbReference type="eggNOG" id="COG0443">
    <property type="taxonomic scope" value="Bacteria"/>
</dbReference>
<dbReference type="InterPro" id="IPR043129">
    <property type="entry name" value="ATPase_NBD"/>
</dbReference>
<reference evidence="3 4" key="2">
    <citation type="journal article" date="2012" name="Stand. Genomic Sci.">
        <title>Complete genome sequence of the sulfate-reducing firmicute Desulfotomaculum ruminis type strain (DL(T)).</title>
        <authorList>
            <person name="Spring S."/>
            <person name="Visser M."/>
            <person name="Lu M."/>
            <person name="Copeland A."/>
            <person name="Lapidus A."/>
            <person name="Lucas S."/>
            <person name="Cheng J.F."/>
            <person name="Han C."/>
            <person name="Tapia R."/>
            <person name="Goodwin L.A."/>
            <person name="Pitluck S."/>
            <person name="Ivanova N."/>
            <person name="Land M."/>
            <person name="Hauser L."/>
            <person name="Larimer F."/>
            <person name="Rohde M."/>
            <person name="Goker M."/>
            <person name="Detter J.C."/>
            <person name="Kyrpides N.C."/>
            <person name="Woyke T."/>
            <person name="Schaap P.J."/>
            <person name="Plugge C.M."/>
            <person name="Muyzer G."/>
            <person name="Kuever J."/>
            <person name="Pereira I.A."/>
            <person name="Parshina S.N."/>
            <person name="Bernier-Latmani R."/>
            <person name="Stams A.J."/>
            <person name="Klenk H.P."/>
        </authorList>
    </citation>
    <scope>NUCLEOTIDE SEQUENCE [LARGE SCALE GENOMIC DNA]</scope>
    <source>
        <strain evidence="4">ATCC 23193 / DSM 2154 / NCIB 8452 / DL</strain>
    </source>
</reference>
<keyword evidence="4" id="KW-1185">Reference proteome</keyword>
<proteinExistence type="predicted"/>
<dbReference type="InterPro" id="IPR040607">
    <property type="entry name" value="ALP_N"/>
</dbReference>
<name>F6DQ07_DESRL</name>
<dbReference type="SUPFAM" id="SSF53067">
    <property type="entry name" value="Actin-like ATPase domain"/>
    <property type="match status" value="2"/>
</dbReference>
<dbReference type="Pfam" id="PF21522">
    <property type="entry name" value="MreB-like_C"/>
    <property type="match status" value="1"/>
</dbReference>
<dbReference type="RefSeq" id="WP_013843696.1">
    <property type="nucleotide sequence ID" value="NC_015589.1"/>
</dbReference>
<evidence type="ECO:0000313" key="4">
    <source>
        <dbReference type="Proteomes" id="UP000009234"/>
    </source>
</evidence>
<feature type="domain" description="Actin homologue MreB-like C-terminal" evidence="2">
    <location>
        <begin position="181"/>
        <end position="306"/>
    </location>
</feature>
<dbReference type="CDD" id="cd24025">
    <property type="entry name" value="ASKHA_NBD_ParM_pCBH-like"/>
    <property type="match status" value="1"/>
</dbReference>
<gene>
    <name evidence="3" type="ordered locus">Desru_3751</name>
</gene>
<dbReference type="Gene3D" id="3.30.420.40">
    <property type="match status" value="2"/>
</dbReference>
<dbReference type="AlphaFoldDB" id="F6DQ07"/>
<sequence>MFVISIDLGYGWVKGCNSEGKEICIPSFVGSGHERRIADELNQEVDELDNIHVVIDGKHYFVGELAKRESLDKTYTLDTYKISHPMTKILLATVAAMLASREPQDTHIVTGLPYGDFDYQKDEMEDFLTHFYSAVQFISGPHRSKTKKIQFKKHSILPQAAGALIPRKNNNVMSSEYLEGVIDVGYKTCDVVAFETRGKSTFLRTDLCDTIDMATSNVYELLQKTIRAQIGCRLDVSQIESAIIKQYIIYRGKKHSIKDEINQAKQAIAKTIIDLVRSKWRDNTDLMEHIYLIGGGVLLLEDTLKEIHPETIIVENPQLANAAGYFKIISAQYDISTYEAETEKPLNLGNMKFCIA</sequence>
<dbReference type="InterPro" id="IPR049067">
    <property type="entry name" value="MreB-like_C"/>
</dbReference>
<dbReference type="HOGENOM" id="CLU_066405_0_0_9"/>
<feature type="domain" description="Actin-like protein N-terminal" evidence="1">
    <location>
        <begin position="6"/>
        <end position="162"/>
    </location>
</feature>
<dbReference type="Pfam" id="PF17989">
    <property type="entry name" value="ALP_N"/>
    <property type="match status" value="1"/>
</dbReference>